<sequence>MQSGNTKPFTGQRPYGNQHLSGAFPGSSTSLSQSNGALGQFHDGAFPLDDLQTGDYGIQPQPHPQPQVFGVPQSFDQSLGFNGMSANTITGFEMPESLNFGVGPSQEMDFPAPFPEATCNMAMLEQSYPPQFNLSAGQQHGYNAFTHGYVGKPSSQSEGVSVGNGFRPDWAMDDLLFPLPGQTAHVQTGQPDYGLGASPRLMDLTEQTWVAPSANAGPQPPAAFQPTGDQNTLAHAGSNATLSTSTWEMRNNKYFCLQNGCRNPSFKRLGDLERHQNNIHLQTKFFWCRSDDCDRGRPFPRKDKRNEHERRVHGIVRASNQSSSAY</sequence>
<accession>A0A8H4IXW2</accession>
<dbReference type="AlphaFoldDB" id="A0A8H4IXW2"/>
<dbReference type="EMBL" id="WWBZ02000022">
    <property type="protein sequence ID" value="KAF4308314.1"/>
    <property type="molecule type" value="Genomic_DNA"/>
</dbReference>
<evidence type="ECO:0000313" key="2">
    <source>
        <dbReference type="EMBL" id="KAF4308314.1"/>
    </source>
</evidence>
<evidence type="ECO:0008006" key="4">
    <source>
        <dbReference type="Google" id="ProtNLM"/>
    </source>
</evidence>
<dbReference type="OrthoDB" id="2687452at2759"/>
<name>A0A8H4IXW2_9PEZI</name>
<evidence type="ECO:0000256" key="1">
    <source>
        <dbReference type="SAM" id="MobiDB-lite"/>
    </source>
</evidence>
<comment type="caution">
    <text evidence="2">The sequence shown here is derived from an EMBL/GenBank/DDBJ whole genome shotgun (WGS) entry which is preliminary data.</text>
</comment>
<evidence type="ECO:0000313" key="3">
    <source>
        <dbReference type="Proteomes" id="UP000572817"/>
    </source>
</evidence>
<gene>
    <name evidence="2" type="ORF">GTA08_BOTSDO04678</name>
</gene>
<dbReference type="Proteomes" id="UP000572817">
    <property type="component" value="Unassembled WGS sequence"/>
</dbReference>
<feature type="compositionally biased region" description="Basic and acidic residues" evidence="1">
    <location>
        <begin position="297"/>
        <end position="312"/>
    </location>
</feature>
<reference evidence="2" key="1">
    <citation type="submission" date="2020-04" db="EMBL/GenBank/DDBJ databases">
        <title>Genome Assembly and Annotation of Botryosphaeria dothidea sdau 11-99, a Latent Pathogen of Apple Fruit Ring Rot in China.</title>
        <authorList>
            <person name="Yu C."/>
            <person name="Diao Y."/>
            <person name="Lu Q."/>
            <person name="Zhao J."/>
            <person name="Cui S."/>
            <person name="Peng C."/>
            <person name="He B."/>
            <person name="Liu H."/>
        </authorList>
    </citation>
    <scope>NUCLEOTIDE SEQUENCE [LARGE SCALE GENOMIC DNA]</scope>
    <source>
        <strain evidence="2">Sdau11-99</strain>
    </source>
</reference>
<protein>
    <recommendedName>
        <fullName evidence="4">C2H2-type domain-containing protein</fullName>
    </recommendedName>
</protein>
<feature type="region of interest" description="Disordered" evidence="1">
    <location>
        <begin position="1"/>
        <end position="72"/>
    </location>
</feature>
<proteinExistence type="predicted"/>
<keyword evidence="3" id="KW-1185">Reference proteome</keyword>
<feature type="compositionally biased region" description="Polar residues" evidence="1">
    <location>
        <begin position="26"/>
        <end position="37"/>
    </location>
</feature>
<organism evidence="2 3">
    <name type="scientific">Botryosphaeria dothidea</name>
    <dbReference type="NCBI Taxonomy" id="55169"/>
    <lineage>
        <taxon>Eukaryota</taxon>
        <taxon>Fungi</taxon>
        <taxon>Dikarya</taxon>
        <taxon>Ascomycota</taxon>
        <taxon>Pezizomycotina</taxon>
        <taxon>Dothideomycetes</taxon>
        <taxon>Dothideomycetes incertae sedis</taxon>
        <taxon>Botryosphaeriales</taxon>
        <taxon>Botryosphaeriaceae</taxon>
        <taxon>Botryosphaeria</taxon>
    </lineage>
</organism>
<feature type="region of interest" description="Disordered" evidence="1">
    <location>
        <begin position="297"/>
        <end position="326"/>
    </location>
</feature>